<gene>
    <name evidence="5 10" type="primary">pdxH</name>
    <name evidence="10" type="ORF">COA96_08505</name>
</gene>
<comment type="pathway">
    <text evidence="5">Cofactor metabolism; pyridoxal 5'-phosphate salvage; pyridoxal 5'-phosphate from pyridoxine 5'-phosphate: step 1/1.</text>
</comment>
<proteinExistence type="inferred from homology"/>
<dbReference type="InterPro" id="IPR012349">
    <property type="entry name" value="Split_barrel_FMN-bd"/>
</dbReference>
<dbReference type="UniPathway" id="UPA01068">
    <property type="reaction ID" value="UER00304"/>
</dbReference>
<dbReference type="GO" id="GO:0010181">
    <property type="term" value="F:FMN binding"/>
    <property type="evidence" value="ECO:0007669"/>
    <property type="project" value="UniProtKB-UniRule"/>
</dbReference>
<feature type="binding site" evidence="5 6">
    <location>
        <position position="122"/>
    </location>
    <ligand>
        <name>substrate</name>
    </ligand>
</feature>
<feature type="binding site" evidence="5 7">
    <location>
        <position position="82"/>
    </location>
    <ligand>
        <name>FMN</name>
        <dbReference type="ChEBI" id="CHEBI:58210"/>
    </ligand>
</feature>
<evidence type="ECO:0000256" key="3">
    <source>
        <dbReference type="ARBA" id="ARBA00022643"/>
    </source>
</evidence>
<name>A0A2A5B071_9GAMM</name>
<evidence type="ECO:0000256" key="6">
    <source>
        <dbReference type="PIRSR" id="PIRSR000190-1"/>
    </source>
</evidence>
<evidence type="ECO:0000256" key="2">
    <source>
        <dbReference type="ARBA" id="ARBA00022630"/>
    </source>
</evidence>
<keyword evidence="3 5" id="KW-0288">FMN</keyword>
<feature type="binding site" evidence="5 7">
    <location>
        <position position="104"/>
    </location>
    <ligand>
        <name>FMN</name>
        <dbReference type="ChEBI" id="CHEBI:58210"/>
    </ligand>
</feature>
<dbReference type="AlphaFoldDB" id="A0A2A5B071"/>
<feature type="binding site" evidence="5 6">
    <location>
        <position position="130"/>
    </location>
    <ligand>
        <name>substrate</name>
    </ligand>
</feature>
<dbReference type="PIRSF" id="PIRSF000190">
    <property type="entry name" value="Pyd_amn-ph_oxd"/>
    <property type="match status" value="1"/>
</dbReference>
<dbReference type="InterPro" id="IPR000659">
    <property type="entry name" value="Pyridox_Oxase"/>
</dbReference>
<feature type="binding site" evidence="5 7">
    <location>
        <position position="184"/>
    </location>
    <ligand>
        <name>FMN</name>
        <dbReference type="ChEBI" id="CHEBI:58210"/>
    </ligand>
</feature>
<dbReference type="PANTHER" id="PTHR10851:SF0">
    <property type="entry name" value="PYRIDOXINE-5'-PHOSPHATE OXIDASE"/>
    <property type="match status" value="1"/>
</dbReference>
<evidence type="ECO:0000256" key="5">
    <source>
        <dbReference type="HAMAP-Rule" id="MF_01629"/>
    </source>
</evidence>
<keyword evidence="5" id="KW-0664">Pyridoxine biosynthesis</keyword>
<comment type="function">
    <text evidence="5">Catalyzes the oxidation of either pyridoxine 5'-phosphate (PNP) or pyridoxamine 5'-phosphate (PMP) into pyridoxal 5'-phosphate (PLP).</text>
</comment>
<comment type="catalytic activity">
    <reaction evidence="5">
        <text>pyridoxamine 5'-phosphate + O2 + H2O = pyridoxal 5'-phosphate + H2O2 + NH4(+)</text>
        <dbReference type="Rhea" id="RHEA:15817"/>
        <dbReference type="ChEBI" id="CHEBI:15377"/>
        <dbReference type="ChEBI" id="CHEBI:15379"/>
        <dbReference type="ChEBI" id="CHEBI:16240"/>
        <dbReference type="ChEBI" id="CHEBI:28938"/>
        <dbReference type="ChEBI" id="CHEBI:58451"/>
        <dbReference type="ChEBI" id="CHEBI:597326"/>
        <dbReference type="EC" id="1.4.3.5"/>
    </reaction>
</comment>
<evidence type="ECO:0000256" key="7">
    <source>
        <dbReference type="PIRSR" id="PIRSR000190-2"/>
    </source>
</evidence>
<dbReference type="Proteomes" id="UP000218327">
    <property type="component" value="Unassembled WGS sequence"/>
</dbReference>
<dbReference type="EMBL" id="NVVJ01000022">
    <property type="protein sequence ID" value="PCJ24865.1"/>
    <property type="molecule type" value="Genomic_DNA"/>
</dbReference>
<feature type="binding site" evidence="5 6">
    <location>
        <position position="126"/>
    </location>
    <ligand>
        <name>substrate</name>
    </ligand>
</feature>
<dbReference type="InterPro" id="IPR019576">
    <property type="entry name" value="Pyridoxamine_oxidase_dimer_C"/>
</dbReference>
<feature type="binding site" evidence="5 7">
    <location>
        <begin position="60"/>
        <end position="65"/>
    </location>
    <ligand>
        <name>FMN</name>
        <dbReference type="ChEBI" id="CHEBI:58210"/>
    </ligand>
</feature>
<feature type="binding site" evidence="5 7">
    <location>
        <position position="194"/>
    </location>
    <ligand>
        <name>FMN</name>
        <dbReference type="ChEBI" id="CHEBI:58210"/>
    </ligand>
</feature>
<comment type="subunit">
    <text evidence="5">Homodimer.</text>
</comment>
<feature type="binding site" evidence="6">
    <location>
        <begin position="7"/>
        <end position="10"/>
    </location>
    <ligand>
        <name>substrate</name>
    </ligand>
</feature>
<dbReference type="SUPFAM" id="SSF50475">
    <property type="entry name" value="FMN-binding split barrel"/>
    <property type="match status" value="1"/>
</dbReference>
<dbReference type="NCBIfam" id="NF004231">
    <property type="entry name" value="PRK05679.1"/>
    <property type="match status" value="1"/>
</dbReference>
<feature type="binding site" evidence="5 6">
    <location>
        <position position="65"/>
    </location>
    <ligand>
        <name>substrate</name>
    </ligand>
</feature>
<evidence type="ECO:0000259" key="9">
    <source>
        <dbReference type="Pfam" id="PF10590"/>
    </source>
</evidence>
<dbReference type="Pfam" id="PF10590">
    <property type="entry name" value="PNP_phzG_C"/>
    <property type="match status" value="1"/>
</dbReference>
<protein>
    <recommendedName>
        <fullName evidence="5">Pyridoxine/pyridoxamine 5'-phosphate oxidase</fullName>
        <ecNumber evidence="5">1.4.3.5</ecNumber>
    </recommendedName>
    <alternativeName>
        <fullName evidence="5">PNP/PMP oxidase</fullName>
        <shortName evidence="5">PNPOx</shortName>
    </alternativeName>
    <alternativeName>
        <fullName evidence="5">Pyridoxal 5'-phosphate synthase</fullName>
    </alternativeName>
</protein>
<feature type="binding site" evidence="5 6">
    <location>
        <begin position="190"/>
        <end position="192"/>
    </location>
    <ligand>
        <name>substrate</name>
    </ligand>
</feature>
<comment type="cofactor">
    <cofactor evidence="5 7">
        <name>FMN</name>
        <dbReference type="ChEBI" id="CHEBI:58210"/>
    </cofactor>
    <text evidence="5 7">Binds 1 FMN per subunit.</text>
</comment>
<feature type="binding site" evidence="5 7">
    <location>
        <begin position="139"/>
        <end position="140"/>
    </location>
    <ligand>
        <name>FMN</name>
        <dbReference type="ChEBI" id="CHEBI:58210"/>
    </ligand>
</feature>
<feature type="binding site" evidence="5 7">
    <location>
        <position position="81"/>
    </location>
    <ligand>
        <name>FMN</name>
        <dbReference type="ChEBI" id="CHEBI:58210"/>
    </ligand>
</feature>
<comment type="caution">
    <text evidence="10">The sequence shown here is derived from an EMBL/GenBank/DDBJ whole genome shotgun (WGS) entry which is preliminary data.</text>
</comment>
<keyword evidence="2 5" id="KW-0285">Flavoprotein</keyword>
<comment type="pathway">
    <text evidence="5">Cofactor metabolism; pyridoxal 5'-phosphate salvage; pyridoxal 5'-phosphate from pyridoxamine 5'-phosphate: step 1/1.</text>
</comment>
<sequence>MELESLRREYLQGGLSREHLAADPFDQFDKWMQQAIELKVGDPTAMTAATVDENGQPSQRIVLLKHFDKDGFVFYTNYGSRKAEELDNNSNISLHFPWHTIERQVKICGQATKISTAESIKYFASRPKDSQLAAIASAQSTVLTSRTVLLNQFESLKQKFQAGKIPFPDFWGGYRVKAREIEFWQGGANRLHDRFRYLLTANGEWSIDRLAP</sequence>
<feature type="domain" description="Pyridoxine 5'-phosphate oxidase dimerisation C-terminal" evidence="9">
    <location>
        <begin position="171"/>
        <end position="212"/>
    </location>
</feature>
<comment type="similarity">
    <text evidence="1 5">Belongs to the pyridoxamine 5'-phosphate oxidase family.</text>
</comment>
<dbReference type="InterPro" id="IPR019740">
    <property type="entry name" value="Pyridox_Oxase_CS"/>
</dbReference>
<dbReference type="Gene3D" id="2.30.110.10">
    <property type="entry name" value="Electron Transport, Fmn-binding Protein, Chain A"/>
    <property type="match status" value="1"/>
</dbReference>
<evidence type="ECO:0000259" key="8">
    <source>
        <dbReference type="Pfam" id="PF01243"/>
    </source>
</evidence>
<evidence type="ECO:0000256" key="1">
    <source>
        <dbReference type="ARBA" id="ARBA00007301"/>
    </source>
</evidence>
<dbReference type="PROSITE" id="PS01064">
    <property type="entry name" value="PYRIDOX_OXIDASE"/>
    <property type="match status" value="1"/>
</dbReference>
<dbReference type="HAMAP" id="MF_01629">
    <property type="entry name" value="PdxH"/>
    <property type="match status" value="1"/>
</dbReference>
<dbReference type="PANTHER" id="PTHR10851">
    <property type="entry name" value="PYRIDOXINE-5-PHOSPHATE OXIDASE"/>
    <property type="match status" value="1"/>
</dbReference>
<feature type="domain" description="Pyridoxamine 5'-phosphate oxidase N-terminal" evidence="8">
    <location>
        <begin position="34"/>
        <end position="157"/>
    </location>
</feature>
<keyword evidence="4 5" id="KW-0560">Oxidoreductase</keyword>
<reference evidence="11" key="1">
    <citation type="submission" date="2017-08" db="EMBL/GenBank/DDBJ databases">
        <title>A dynamic microbial community with high functional redundancy inhabits the cold, oxic subseafloor aquifer.</title>
        <authorList>
            <person name="Tully B.J."/>
            <person name="Wheat C.G."/>
            <person name="Glazer B.T."/>
            <person name="Huber J.A."/>
        </authorList>
    </citation>
    <scope>NUCLEOTIDE SEQUENCE [LARGE SCALE GENOMIC DNA]</scope>
</reference>
<feature type="binding site" evidence="5 7">
    <location>
        <begin position="75"/>
        <end position="76"/>
    </location>
    <ligand>
        <name>FMN</name>
        <dbReference type="ChEBI" id="CHEBI:58210"/>
    </ligand>
</feature>
<dbReference type="InterPro" id="IPR011576">
    <property type="entry name" value="Pyridox_Oxase_N"/>
</dbReference>
<comment type="catalytic activity">
    <reaction evidence="5">
        <text>pyridoxine 5'-phosphate + O2 = pyridoxal 5'-phosphate + H2O2</text>
        <dbReference type="Rhea" id="RHEA:15149"/>
        <dbReference type="ChEBI" id="CHEBI:15379"/>
        <dbReference type="ChEBI" id="CHEBI:16240"/>
        <dbReference type="ChEBI" id="CHEBI:58589"/>
        <dbReference type="ChEBI" id="CHEBI:597326"/>
        <dbReference type="EC" id="1.4.3.5"/>
    </reaction>
</comment>
<accession>A0A2A5B071</accession>
<dbReference type="GO" id="GO:0004733">
    <property type="term" value="F:pyridoxamine phosphate oxidase activity"/>
    <property type="evidence" value="ECO:0007669"/>
    <property type="project" value="UniProtKB-UniRule"/>
</dbReference>
<organism evidence="10 11">
    <name type="scientific">SAR86 cluster bacterium</name>
    <dbReference type="NCBI Taxonomy" id="2030880"/>
    <lineage>
        <taxon>Bacteria</taxon>
        <taxon>Pseudomonadati</taxon>
        <taxon>Pseudomonadota</taxon>
        <taxon>Gammaproteobacteria</taxon>
        <taxon>SAR86 cluster</taxon>
    </lineage>
</organism>
<dbReference type="EC" id="1.4.3.5" evidence="5"/>
<dbReference type="GO" id="GO:0008615">
    <property type="term" value="P:pyridoxine biosynthetic process"/>
    <property type="evidence" value="ECO:0007669"/>
    <property type="project" value="UniProtKB-UniRule"/>
</dbReference>
<dbReference type="NCBIfam" id="TIGR00558">
    <property type="entry name" value="pdxH"/>
    <property type="match status" value="1"/>
</dbReference>
<dbReference type="Pfam" id="PF01243">
    <property type="entry name" value="PNPOx_N"/>
    <property type="match status" value="1"/>
</dbReference>
<evidence type="ECO:0000313" key="11">
    <source>
        <dbReference type="Proteomes" id="UP000218327"/>
    </source>
</evidence>
<evidence type="ECO:0000256" key="4">
    <source>
        <dbReference type="ARBA" id="ARBA00023002"/>
    </source>
</evidence>
<evidence type="ECO:0000313" key="10">
    <source>
        <dbReference type="EMBL" id="PCJ24865.1"/>
    </source>
</evidence>